<dbReference type="Gene3D" id="3.60.21.10">
    <property type="match status" value="1"/>
</dbReference>
<gene>
    <name evidence="3" type="ORF">A3A78_01270</name>
</gene>
<dbReference type="SUPFAM" id="SSF56300">
    <property type="entry name" value="Metallo-dependent phosphatases"/>
    <property type="match status" value="1"/>
</dbReference>
<dbReference type="Proteomes" id="UP000176504">
    <property type="component" value="Unassembled WGS sequence"/>
</dbReference>
<proteinExistence type="predicted"/>
<accession>A0A1F4VEF0</accession>
<evidence type="ECO:0008006" key="5">
    <source>
        <dbReference type="Google" id="ProtNLM"/>
    </source>
</evidence>
<dbReference type="GO" id="GO:0003993">
    <property type="term" value="F:acid phosphatase activity"/>
    <property type="evidence" value="ECO:0007669"/>
    <property type="project" value="InterPro"/>
</dbReference>
<sequence>MNLLGKNSQNKKVSFSIFKLPNALAISLPFLLLLAGIVYAASVFSFEAEEASFPNSDPIDIGTDPNASGRKYIKFKTPTTMPASKKFNYFQDFQIKLSGTMESILYPIRNFQQWKGQFAWQSVKSDANPSVLSSSVFTFTAGGDTDANSEATIVLNNIAASQGAFHLHLGGMSFNTITPEQSWCNYVNFYDYPKNSTPRFPFGFPYEIVSGETEDNGPYGLIDNFASCLPHSGTAFGPLPGGSLYAKEYYFDYAGLARIILISPDLTFGSETYDYSSGAHRTWLTNTIDSARSQNIPWVVVGMHKNCITMGVKSCEISQSLMNLLIEKKVDLVLQGGEHSYQRSKQLAINPNCTGVSANTYNSDCVTEDGLDGELTKDAGTVFVIVGTTGAGFQGVNTSDSEAPYFARWMGNANNVSICNNPTSGCTARKGFLKATVTDTQLVANYVGVTNGNFSDGFTISAPLPTPTPSPTPTPPPDTTPPVVSNGSPTIELPEGTTFTTISATTDENATCRYDSAPDISYPLMRWPFAATGGTSHSSLVTGLEDGTSYTIYVKCADTLGNVNTTDYNFTFSVAAPTCVTLPTNTGTATLILSFDQGTYKVWSRIMSAGDSSNSYYLQVDGGCAMNVSDLNGMPVNTWTWVDYQDGVTSDKTEVTLTAGTHTVKLIGREADTKVDRVIFTSDLACVPNGKGDNCAAPTSSDATAPTVSITSPSNGAIVQRNSSVTIDATASDNVGVTKVEFRANNSALCSDLSAPYSCAWQVGNKPNASYTLSSKAFDAAGNTSTTSITVYSSQ</sequence>
<dbReference type="Gene3D" id="2.60.40.10">
    <property type="entry name" value="Immunoglobulins"/>
    <property type="match status" value="1"/>
</dbReference>
<evidence type="ECO:0000313" key="4">
    <source>
        <dbReference type="Proteomes" id="UP000176504"/>
    </source>
</evidence>
<keyword evidence="1" id="KW-0732">Signal</keyword>
<reference evidence="3 4" key="1">
    <citation type="journal article" date="2016" name="Nat. Commun.">
        <title>Thousands of microbial genomes shed light on interconnected biogeochemical processes in an aquifer system.</title>
        <authorList>
            <person name="Anantharaman K."/>
            <person name="Brown C.T."/>
            <person name="Hug L.A."/>
            <person name="Sharon I."/>
            <person name="Castelle C.J."/>
            <person name="Probst A.J."/>
            <person name="Thomas B.C."/>
            <person name="Singh A."/>
            <person name="Wilkins M.J."/>
            <person name="Karaoz U."/>
            <person name="Brodie E.L."/>
            <person name="Williams K.H."/>
            <person name="Hubbard S.S."/>
            <person name="Banfield J.F."/>
        </authorList>
    </citation>
    <scope>NUCLEOTIDE SEQUENCE [LARGE SCALE GENOMIC DNA]</scope>
</reference>
<dbReference type="AlphaFoldDB" id="A0A1F4VEF0"/>
<dbReference type="EMBL" id="MEVI01000002">
    <property type="protein sequence ID" value="OGC55567.1"/>
    <property type="molecule type" value="Genomic_DNA"/>
</dbReference>
<dbReference type="InterPro" id="IPR039331">
    <property type="entry name" value="PAPs-like"/>
</dbReference>
<evidence type="ECO:0000256" key="1">
    <source>
        <dbReference type="ARBA" id="ARBA00022729"/>
    </source>
</evidence>
<dbReference type="PANTHER" id="PTHR22953:SF153">
    <property type="entry name" value="PURPLE ACID PHOSPHATASE"/>
    <property type="match status" value="1"/>
</dbReference>
<evidence type="ECO:0000313" key="3">
    <source>
        <dbReference type="EMBL" id="OGC55567.1"/>
    </source>
</evidence>
<organism evidence="3 4">
    <name type="scientific">candidate division WWE3 bacterium RIFCSPLOWO2_01_FULL_41_18</name>
    <dbReference type="NCBI Taxonomy" id="1802625"/>
    <lineage>
        <taxon>Bacteria</taxon>
        <taxon>Katanobacteria</taxon>
    </lineage>
</organism>
<feature type="region of interest" description="Disordered" evidence="2">
    <location>
        <begin position="461"/>
        <end position="492"/>
    </location>
</feature>
<protein>
    <recommendedName>
        <fullName evidence="5">Fibronectin type-III domain-containing protein</fullName>
    </recommendedName>
</protein>
<dbReference type="Pfam" id="PF17957">
    <property type="entry name" value="Big_7"/>
    <property type="match status" value="1"/>
</dbReference>
<evidence type="ECO:0000256" key="2">
    <source>
        <dbReference type="SAM" id="MobiDB-lite"/>
    </source>
</evidence>
<dbReference type="Gene3D" id="2.60.120.260">
    <property type="entry name" value="Galactose-binding domain-like"/>
    <property type="match status" value="1"/>
</dbReference>
<dbReference type="InterPro" id="IPR013783">
    <property type="entry name" value="Ig-like_fold"/>
</dbReference>
<dbReference type="PANTHER" id="PTHR22953">
    <property type="entry name" value="ACID PHOSPHATASE RELATED"/>
    <property type="match status" value="1"/>
</dbReference>
<dbReference type="InterPro" id="IPR029052">
    <property type="entry name" value="Metallo-depent_PP-like"/>
</dbReference>
<name>A0A1F4VEF0_UNCKA</name>
<feature type="compositionally biased region" description="Pro residues" evidence="2">
    <location>
        <begin position="464"/>
        <end position="480"/>
    </location>
</feature>
<comment type="caution">
    <text evidence="3">The sequence shown here is derived from an EMBL/GenBank/DDBJ whole genome shotgun (WGS) entry which is preliminary data.</text>
</comment>